<organism evidence="2 3">
    <name type="scientific">Halomonas salipaludis</name>
    <dbReference type="NCBI Taxonomy" id="2032625"/>
    <lineage>
        <taxon>Bacteria</taxon>
        <taxon>Pseudomonadati</taxon>
        <taxon>Pseudomonadota</taxon>
        <taxon>Gammaproteobacteria</taxon>
        <taxon>Oceanospirillales</taxon>
        <taxon>Halomonadaceae</taxon>
        <taxon>Halomonas</taxon>
    </lineage>
</organism>
<dbReference type="EMBL" id="NSKB01000010">
    <property type="protein sequence ID" value="PAU74569.1"/>
    <property type="molecule type" value="Genomic_DNA"/>
</dbReference>
<keyword evidence="1" id="KW-0732">Signal</keyword>
<gene>
    <name evidence="2" type="ORF">CK498_22365</name>
</gene>
<sequence length="158" mass="17063">MKIKHSICTGIALLALFVTTAAQAEEPLAEAELSSGLAIAQVTEASRADGVLTVRVGFVAPEGARNTTQSERETIYGSVSRNVYRQDLYIIAGENRHLLLADTEGTPLTVRTLQITRDGDRVSGTWWGKFPAPEEDIESFSLALPGGMLFDNVPISDE</sequence>
<feature type="chain" id="PRO_5012290807" evidence="1">
    <location>
        <begin position="25"/>
        <end position="158"/>
    </location>
</feature>
<evidence type="ECO:0000313" key="3">
    <source>
        <dbReference type="Proteomes" id="UP000217771"/>
    </source>
</evidence>
<dbReference type="RefSeq" id="WP_095623075.1">
    <property type="nucleotide sequence ID" value="NZ_NSKB01000010.1"/>
</dbReference>
<protein>
    <submittedName>
        <fullName evidence="2">Uncharacterized protein</fullName>
    </submittedName>
</protein>
<evidence type="ECO:0000256" key="1">
    <source>
        <dbReference type="SAM" id="SignalP"/>
    </source>
</evidence>
<feature type="signal peptide" evidence="1">
    <location>
        <begin position="1"/>
        <end position="24"/>
    </location>
</feature>
<evidence type="ECO:0000313" key="2">
    <source>
        <dbReference type="EMBL" id="PAU74569.1"/>
    </source>
</evidence>
<dbReference type="OrthoDB" id="9132095at2"/>
<keyword evidence="3" id="KW-1185">Reference proteome</keyword>
<name>A0A2A2EQ92_9GAMM</name>
<dbReference type="Proteomes" id="UP000217771">
    <property type="component" value="Unassembled WGS sequence"/>
</dbReference>
<reference evidence="2 3" key="1">
    <citation type="submission" date="2017-08" db="EMBL/GenBank/DDBJ databases">
        <title>Halomonas alkalisoli sp. nov., isolated from saline alkaline soil.</title>
        <authorList>
            <person name="Wang D."/>
            <person name="Zhang G."/>
        </authorList>
    </citation>
    <scope>NUCLEOTIDE SEQUENCE [LARGE SCALE GENOMIC DNA]</scope>
    <source>
        <strain evidence="2 3">WRN001</strain>
    </source>
</reference>
<proteinExistence type="predicted"/>
<dbReference type="AlphaFoldDB" id="A0A2A2EQ92"/>
<accession>A0A2A2EQ92</accession>
<comment type="caution">
    <text evidence="2">The sequence shown here is derived from an EMBL/GenBank/DDBJ whole genome shotgun (WGS) entry which is preliminary data.</text>
</comment>